<reference evidence="3" key="1">
    <citation type="submission" date="2016-10" db="EMBL/GenBank/DDBJ databases">
        <authorList>
            <person name="Varghese N."/>
            <person name="Submissions S."/>
        </authorList>
    </citation>
    <scope>NUCLEOTIDE SEQUENCE [LARGE SCALE GENOMIC DNA]</scope>
    <source>
        <strain evidence="3">DSM 18130</strain>
    </source>
</reference>
<evidence type="ECO:0000313" key="2">
    <source>
        <dbReference type="EMBL" id="SFA43287.1"/>
    </source>
</evidence>
<gene>
    <name evidence="2" type="ORF">SAMN04488511_103306</name>
</gene>
<name>A0A1I0SV59_9SPHI</name>
<proteinExistence type="predicted"/>
<keyword evidence="1" id="KW-0732">Signal</keyword>
<sequence length="230" mass="26152">MQTKSLILATSLISVFAISSSKLYAQTGLELQYGNNDVNISGKMSEKISVNFFNPEWTAGDVKLADNKIYNKLNLMYDIKDDRPIFKTDQGKVQAFAAPVTEFVLYADGDKKPANRFKNGFPTVDGNDSKSFYEVLSEGALTLLKKYQIKTVEERPTGSIYAVKQNKKAVNYYLLYKDKMIPFKRDKKQLLSILELADSRNITAYINSKKPNFRDDEELKTLVNYFNSAK</sequence>
<dbReference type="EMBL" id="FOJM01000003">
    <property type="protein sequence ID" value="SFA43287.1"/>
    <property type="molecule type" value="Genomic_DNA"/>
</dbReference>
<organism evidence="2 3">
    <name type="scientific">Pedobacter suwonensis</name>
    <dbReference type="NCBI Taxonomy" id="332999"/>
    <lineage>
        <taxon>Bacteria</taxon>
        <taxon>Pseudomonadati</taxon>
        <taxon>Bacteroidota</taxon>
        <taxon>Sphingobacteriia</taxon>
        <taxon>Sphingobacteriales</taxon>
        <taxon>Sphingobacteriaceae</taxon>
        <taxon>Pedobacter</taxon>
    </lineage>
</organism>
<feature type="chain" id="PRO_5011606100" evidence="1">
    <location>
        <begin position="26"/>
        <end position="230"/>
    </location>
</feature>
<feature type="signal peptide" evidence="1">
    <location>
        <begin position="1"/>
        <end position="25"/>
    </location>
</feature>
<evidence type="ECO:0000256" key="1">
    <source>
        <dbReference type="SAM" id="SignalP"/>
    </source>
</evidence>
<dbReference type="AlphaFoldDB" id="A0A1I0SV59"/>
<evidence type="ECO:0000313" key="3">
    <source>
        <dbReference type="Proteomes" id="UP000198836"/>
    </source>
</evidence>
<dbReference type="OrthoDB" id="680837at2"/>
<accession>A0A1I0SV59</accession>
<dbReference type="RefSeq" id="WP_090981237.1">
    <property type="nucleotide sequence ID" value="NZ_FOJM01000003.1"/>
</dbReference>
<keyword evidence="3" id="KW-1185">Reference proteome</keyword>
<dbReference type="Proteomes" id="UP000198836">
    <property type="component" value="Unassembled WGS sequence"/>
</dbReference>
<protein>
    <submittedName>
        <fullName evidence="2">Uncharacterized protein</fullName>
    </submittedName>
</protein>